<gene>
    <name evidence="2" type="ORF">S12H4_08338</name>
</gene>
<evidence type="ECO:0000313" key="2">
    <source>
        <dbReference type="EMBL" id="GAI64625.1"/>
    </source>
</evidence>
<sequence>MKSSLVGQSLDRDRVVVVPLACKSWDCPYCGPRKRAALIARLAAGKPERELTLTCPVGKFLTPSLAAQAMKAAWSKLVERIRSKWGPCEYAAIFELTKKGVPHIHILLRGKYVAQKWISREWDKLGIGPIVYINSVKGSKLHASHVCKYLAKANGQSARALAPLHVVQVSKNYDLAQEPRTTEAKYPDMVWGWDRLPPWEVARRFEEHARWVSSVRNPDGSIEIKLVPHPDPDLTKDTAAFWVSVPDLLLLPDQEGA</sequence>
<proteinExistence type="predicted"/>
<organism evidence="2">
    <name type="scientific">marine sediment metagenome</name>
    <dbReference type="NCBI Taxonomy" id="412755"/>
    <lineage>
        <taxon>unclassified sequences</taxon>
        <taxon>metagenomes</taxon>
        <taxon>ecological metagenomes</taxon>
    </lineage>
</organism>
<dbReference type="Pfam" id="PF23343">
    <property type="entry name" value="REP_ORF2-G2P"/>
    <property type="match status" value="1"/>
</dbReference>
<evidence type="ECO:0000259" key="1">
    <source>
        <dbReference type="Pfam" id="PF23343"/>
    </source>
</evidence>
<dbReference type="InterPro" id="IPR056906">
    <property type="entry name" value="ORF2/G2P_dom"/>
</dbReference>
<reference evidence="2" key="1">
    <citation type="journal article" date="2014" name="Front. Microbiol.">
        <title>High frequency of phylogenetically diverse reductive dehalogenase-homologous genes in deep subseafloor sedimentary metagenomes.</title>
        <authorList>
            <person name="Kawai M."/>
            <person name="Futagami T."/>
            <person name="Toyoda A."/>
            <person name="Takaki Y."/>
            <person name="Nishi S."/>
            <person name="Hori S."/>
            <person name="Arai W."/>
            <person name="Tsubouchi T."/>
            <person name="Morono Y."/>
            <person name="Uchiyama I."/>
            <person name="Ito T."/>
            <person name="Fujiyama A."/>
            <person name="Inagaki F."/>
            <person name="Takami H."/>
        </authorList>
    </citation>
    <scope>NUCLEOTIDE SEQUENCE</scope>
    <source>
        <strain evidence="2">Expedition CK06-06</strain>
    </source>
</reference>
<dbReference type="AlphaFoldDB" id="X1RN82"/>
<feature type="domain" description="Replication-associated protein ORF2/G2P" evidence="1">
    <location>
        <begin position="51"/>
        <end position="153"/>
    </location>
</feature>
<name>X1RN82_9ZZZZ</name>
<protein>
    <recommendedName>
        <fullName evidence="1">Replication-associated protein ORF2/G2P domain-containing protein</fullName>
    </recommendedName>
</protein>
<accession>X1RN82</accession>
<comment type="caution">
    <text evidence="2">The sequence shown here is derived from an EMBL/GenBank/DDBJ whole genome shotgun (WGS) entry which is preliminary data.</text>
</comment>
<dbReference type="EMBL" id="BARW01003210">
    <property type="protein sequence ID" value="GAI64625.1"/>
    <property type="molecule type" value="Genomic_DNA"/>
</dbReference>